<sequence>MTAQLTITGARRYKHAAARRHAGRLRFSFPDLIPISNFYTVRKGGGAY</sequence>
<dbReference type="RefSeq" id="WP_182159880.1">
    <property type="nucleotide sequence ID" value="NZ_JACEZT010000001.1"/>
</dbReference>
<gene>
    <name evidence="1" type="ORF">H3H37_02635</name>
</gene>
<proteinExistence type="predicted"/>
<dbReference type="Proteomes" id="UP000534388">
    <property type="component" value="Unassembled WGS sequence"/>
</dbReference>
<evidence type="ECO:0000313" key="2">
    <source>
        <dbReference type="Proteomes" id="UP000534388"/>
    </source>
</evidence>
<accession>A0A7W2EP83</accession>
<dbReference type="EMBL" id="JACEZT010000001">
    <property type="protein sequence ID" value="MBA5635944.1"/>
    <property type="molecule type" value="Genomic_DNA"/>
</dbReference>
<keyword evidence="2" id="KW-1185">Reference proteome</keyword>
<comment type="caution">
    <text evidence="1">The sequence shown here is derived from an EMBL/GenBank/DDBJ whole genome shotgun (WGS) entry which is preliminary data.</text>
</comment>
<dbReference type="AlphaFoldDB" id="A0A7W2EP83"/>
<evidence type="ECO:0000313" key="1">
    <source>
        <dbReference type="EMBL" id="MBA5635944.1"/>
    </source>
</evidence>
<protein>
    <submittedName>
        <fullName evidence="1">Uncharacterized protein</fullName>
    </submittedName>
</protein>
<name>A0A7W2EP83_9BURK</name>
<reference evidence="1 2" key="1">
    <citation type="submission" date="2020-07" db="EMBL/GenBank/DDBJ databases">
        <title>Novel species isolated from subtropical streams in China.</title>
        <authorList>
            <person name="Lu H."/>
        </authorList>
    </citation>
    <scope>NUCLEOTIDE SEQUENCE [LARGE SCALE GENOMIC DNA]</scope>
    <source>
        <strain evidence="1 2">LX20W</strain>
    </source>
</reference>
<organism evidence="1 2">
    <name type="scientific">Rugamonas brunnea</name>
    <dbReference type="NCBI Taxonomy" id="2758569"/>
    <lineage>
        <taxon>Bacteria</taxon>
        <taxon>Pseudomonadati</taxon>
        <taxon>Pseudomonadota</taxon>
        <taxon>Betaproteobacteria</taxon>
        <taxon>Burkholderiales</taxon>
        <taxon>Oxalobacteraceae</taxon>
        <taxon>Telluria group</taxon>
        <taxon>Rugamonas</taxon>
    </lineage>
</organism>